<dbReference type="SUPFAM" id="SSF54197">
    <property type="entry name" value="HIT-like"/>
    <property type="match status" value="2"/>
</dbReference>
<dbReference type="InterPro" id="IPR029055">
    <property type="entry name" value="Ntn_hydrolases_N"/>
</dbReference>
<dbReference type="EMBL" id="WVTA01000004">
    <property type="protein sequence ID" value="KAK3214369.1"/>
    <property type="molecule type" value="Genomic_DNA"/>
</dbReference>
<comment type="caution">
    <text evidence="5">The sequence shown here is derived from an EMBL/GenBank/DDBJ whole genome shotgun (WGS) entry which is preliminary data.</text>
</comment>
<dbReference type="Pfam" id="PF01112">
    <property type="entry name" value="Asparaginase_2"/>
    <property type="match status" value="1"/>
</dbReference>
<dbReference type="PROSITE" id="PS51084">
    <property type="entry name" value="HIT_2"/>
    <property type="match status" value="1"/>
</dbReference>
<feature type="site" description="Cleavage; by autolysis" evidence="2">
    <location>
        <begin position="97"/>
        <end position="98"/>
    </location>
</feature>
<feature type="active site" description="Nucleophile" evidence="1">
    <location>
        <position position="98"/>
    </location>
</feature>
<evidence type="ECO:0000256" key="3">
    <source>
        <dbReference type="PROSITE-ProRule" id="PRU00464"/>
    </source>
</evidence>
<dbReference type="GO" id="GO:0016811">
    <property type="term" value="F:hydrolase activity, acting on carbon-nitrogen (but not peptide) bonds, in linear amides"/>
    <property type="evidence" value="ECO:0007669"/>
    <property type="project" value="UniProtKB-ARBA"/>
</dbReference>
<reference evidence="5 6" key="1">
    <citation type="submission" date="2021-02" db="EMBL/GenBank/DDBJ databases">
        <title>Genome assembly of Pseudopithomyces chartarum.</title>
        <authorList>
            <person name="Jauregui R."/>
            <person name="Singh J."/>
            <person name="Voisey C."/>
        </authorList>
    </citation>
    <scope>NUCLEOTIDE SEQUENCE [LARGE SCALE GENOMIC DNA]</scope>
    <source>
        <strain evidence="5 6">AGR01</strain>
    </source>
</reference>
<dbReference type="Gene3D" id="3.30.428.10">
    <property type="entry name" value="HIT-like"/>
    <property type="match status" value="2"/>
</dbReference>
<organism evidence="5 6">
    <name type="scientific">Pseudopithomyces chartarum</name>
    <dbReference type="NCBI Taxonomy" id="1892770"/>
    <lineage>
        <taxon>Eukaryota</taxon>
        <taxon>Fungi</taxon>
        <taxon>Dikarya</taxon>
        <taxon>Ascomycota</taxon>
        <taxon>Pezizomycotina</taxon>
        <taxon>Dothideomycetes</taxon>
        <taxon>Pleosporomycetidae</taxon>
        <taxon>Pleosporales</taxon>
        <taxon>Massarineae</taxon>
        <taxon>Didymosphaeriaceae</taxon>
        <taxon>Pseudopithomyces</taxon>
    </lineage>
</organism>
<dbReference type="PANTHER" id="PTHR10188:SF6">
    <property type="entry name" value="N(4)-(BETA-N-ACETYLGLUCOSAMINYL)-L-ASPARAGINASE"/>
    <property type="match status" value="1"/>
</dbReference>
<dbReference type="AlphaFoldDB" id="A0AAN6M128"/>
<sequence>MHSSGVLQTAVAGLKAGVTAREVVVHAVAALENYPLFNAGKGAALTIEGDHELEAGLVDGRSGLYGAVSCLTTTKNPILAANAILQHGVHCILFESGTVGAVALDIHGHIAVGGSSGGISGKDKGRLGDTAVLGAGLFADSKLGVACSGAGDEIFRQLLATKVAKQYSRGFDIDNATRRAVSQFALTGKPCAVVALDDRRKFSVQCTARLFSTASASSIHQGTVNMSCTTFPLLPQHVFFRNGQIVAGLSRYPTTRGESLVILEQPSMHLFSLDRQKFLEIMSSVKHLARALRSFYDVERCALVTEGNGSISIVPLYGLEKSWKPVTSHEKEFHETFPGYISSKDGPTIDSGRLAQITATIRQETGLKEPLNHHFKGDHGDSNLFARLVRRELPQSRVWEDGQHVAFLTPFANTPGFTVLVPREHLTSDIFNIEDINYASLMDASYTLAGHLMKAFGVPRCGMIFEGFEIDYAHVKLIPIHSCEVDSQSPDSGPTTQMAPYEEIYRGHVTSLNGPLFHDKESLVLDASSLRETIHCERIQPPQS</sequence>
<dbReference type="SUPFAM" id="SSF56235">
    <property type="entry name" value="N-terminal nucleophile aminohydrolases (Ntn hydrolases)"/>
    <property type="match status" value="1"/>
</dbReference>
<dbReference type="PANTHER" id="PTHR10188">
    <property type="entry name" value="L-ASPARAGINASE"/>
    <property type="match status" value="1"/>
</dbReference>
<feature type="domain" description="HIT" evidence="4">
    <location>
        <begin position="384"/>
        <end position="489"/>
    </location>
</feature>
<gene>
    <name evidence="5" type="ORF">GRF29_28g2845534</name>
</gene>
<dbReference type="InterPro" id="IPR000246">
    <property type="entry name" value="Peptidase_T2"/>
</dbReference>
<name>A0AAN6M128_9PLEO</name>
<accession>A0AAN6M128</accession>
<evidence type="ECO:0000313" key="5">
    <source>
        <dbReference type="EMBL" id="KAK3214369.1"/>
    </source>
</evidence>
<proteinExistence type="predicted"/>
<evidence type="ECO:0000256" key="2">
    <source>
        <dbReference type="PIRSR" id="PIRSR600246-3"/>
    </source>
</evidence>
<dbReference type="Proteomes" id="UP001280581">
    <property type="component" value="Unassembled WGS sequence"/>
</dbReference>
<dbReference type="Gene3D" id="3.60.20.30">
    <property type="entry name" value="(Glycosyl)asparaginase"/>
    <property type="match status" value="1"/>
</dbReference>
<dbReference type="InterPro" id="IPR036265">
    <property type="entry name" value="HIT-like_sf"/>
</dbReference>
<protein>
    <recommendedName>
        <fullName evidence="4">HIT domain-containing protein</fullName>
    </recommendedName>
</protein>
<comment type="caution">
    <text evidence="3">Lacks conserved residue(s) required for the propagation of feature annotation.</text>
</comment>
<evidence type="ECO:0000259" key="4">
    <source>
        <dbReference type="PROSITE" id="PS51084"/>
    </source>
</evidence>
<keyword evidence="6" id="KW-1185">Reference proteome</keyword>
<evidence type="ECO:0000313" key="6">
    <source>
        <dbReference type="Proteomes" id="UP001280581"/>
    </source>
</evidence>
<evidence type="ECO:0000256" key="1">
    <source>
        <dbReference type="PIRSR" id="PIRSR600246-1"/>
    </source>
</evidence>
<dbReference type="InterPro" id="IPR011146">
    <property type="entry name" value="HIT-like"/>
</dbReference>